<feature type="transmembrane region" description="Helical" evidence="1">
    <location>
        <begin position="101"/>
        <end position="127"/>
    </location>
</feature>
<accession>A0ABT8ECS4</accession>
<dbReference type="Pfam" id="PF17099">
    <property type="entry name" value="TrpP"/>
    <property type="match status" value="1"/>
</dbReference>
<keyword evidence="3" id="KW-1185">Reference proteome</keyword>
<evidence type="ECO:0000313" key="3">
    <source>
        <dbReference type="Proteomes" id="UP001168694"/>
    </source>
</evidence>
<dbReference type="Proteomes" id="UP001168694">
    <property type="component" value="Unassembled WGS sequence"/>
</dbReference>
<keyword evidence="1" id="KW-0472">Membrane</keyword>
<feature type="transmembrane region" description="Helical" evidence="1">
    <location>
        <begin position="6"/>
        <end position="27"/>
    </location>
</feature>
<organism evidence="2 3">
    <name type="scientific">Fictibacillus terranigra</name>
    <dbReference type="NCBI Taxonomy" id="3058424"/>
    <lineage>
        <taxon>Bacteria</taxon>
        <taxon>Bacillati</taxon>
        <taxon>Bacillota</taxon>
        <taxon>Bacilli</taxon>
        <taxon>Bacillales</taxon>
        <taxon>Fictibacillaceae</taxon>
        <taxon>Fictibacillus</taxon>
    </lineage>
</organism>
<feature type="transmembrane region" description="Helical" evidence="1">
    <location>
        <begin position="77"/>
        <end position="94"/>
    </location>
</feature>
<name>A0ABT8ECS4_9BACL</name>
<keyword evidence="1" id="KW-1133">Transmembrane helix</keyword>
<reference evidence="2" key="1">
    <citation type="submission" date="2023-06" db="EMBL/GenBank/DDBJ databases">
        <title>Draft Genome Sequences of Representative Paenibacillus Polymyxa, Bacillus cereus, Fictibacillus sp., and Brevibacillus agri Strains Isolated from Amazonian Dark Earth.</title>
        <authorList>
            <person name="Pellegrinetti T.A."/>
            <person name="Cunha I.C.M."/>
            <person name="Chaves M.G."/>
            <person name="Freitas A.S."/>
            <person name="Silva A.V.R."/>
            <person name="Tsai S.M."/>
            <person name="Mendes L.W."/>
        </authorList>
    </citation>
    <scope>NUCLEOTIDE SEQUENCE</scope>
    <source>
        <strain evidence="2">CENA-BCM004</strain>
    </source>
</reference>
<protein>
    <submittedName>
        <fullName evidence="2">Tryptophan transporter</fullName>
    </submittedName>
</protein>
<feature type="transmembrane region" description="Helical" evidence="1">
    <location>
        <begin position="39"/>
        <end position="65"/>
    </location>
</feature>
<dbReference type="RefSeq" id="WP_290401839.1">
    <property type="nucleotide sequence ID" value="NZ_JAUHLN010000006.1"/>
</dbReference>
<keyword evidence="1" id="KW-0812">Transmembrane</keyword>
<sequence>MKTKSLVLTGVLLALGYVLHAIMPPFFLGMRPDMMLTMLFLTIIMFPTLSNVIVAALATGVITAITTTFPGGQIANLVDKPITALVFLGLFLFVSRYKLNALTAAVLTFAGTLVSGSIFLATALFVAGLPGTFLSIFLAVVLPTAAVNSVVMFVLYPVAHSIRKRSMPAQSKQIQA</sequence>
<evidence type="ECO:0000313" key="2">
    <source>
        <dbReference type="EMBL" id="MDN4075737.1"/>
    </source>
</evidence>
<gene>
    <name evidence="2" type="ORF">QYF49_22505</name>
</gene>
<comment type="caution">
    <text evidence="2">The sequence shown here is derived from an EMBL/GenBank/DDBJ whole genome shotgun (WGS) entry which is preliminary data.</text>
</comment>
<proteinExistence type="predicted"/>
<dbReference type="InterPro" id="IPR031360">
    <property type="entry name" value="TrpP"/>
</dbReference>
<dbReference type="EMBL" id="JAUHLN010000006">
    <property type="protein sequence ID" value="MDN4075737.1"/>
    <property type="molecule type" value="Genomic_DNA"/>
</dbReference>
<evidence type="ECO:0000256" key="1">
    <source>
        <dbReference type="SAM" id="Phobius"/>
    </source>
</evidence>
<feature type="transmembrane region" description="Helical" evidence="1">
    <location>
        <begin position="133"/>
        <end position="158"/>
    </location>
</feature>